<dbReference type="GO" id="GO:0016787">
    <property type="term" value="F:hydrolase activity"/>
    <property type="evidence" value="ECO:0007669"/>
    <property type="project" value="UniProtKB-ARBA"/>
</dbReference>
<evidence type="ECO:0000313" key="3">
    <source>
        <dbReference type="Proteomes" id="UP000572635"/>
    </source>
</evidence>
<dbReference type="Pfam" id="PF01663">
    <property type="entry name" value="Phosphodiest"/>
    <property type="match status" value="1"/>
</dbReference>
<dbReference type="AlphaFoldDB" id="A0A7W8QKD1"/>
<dbReference type="SUPFAM" id="SSF53649">
    <property type="entry name" value="Alkaline phosphatase-like"/>
    <property type="match status" value="1"/>
</dbReference>
<sequence length="440" mass="45555">MPNRLHRRAFLARGAAAAAAAGALTALAASRAGAAAAEGPPPGPVILVDWDGVAPSYLDRHLAGRMPALHALAERGVRTVASCTYKAVSNPNRAGLATGARPAVHRNTAYVLDPGTGKARGQSRTVRAETLFQALRRQGRTLLSAGWYIVEGKGADRGDPEALYVQGDSWEENVDAAVAALLGEPVDADGGPVRLPRVPDLIAAYAADVDAIGHREGPSSPRIPARLAELDAGLGRIAAAVRRAGLERRASFVFVSDHGMTGYTESLEPAVLGALSDAGFSAQRLHSGQAPDPGTEVVLTASPRTANVYLRGAAAQPAGRERVERVLRGLDLLERVHDRAELDALGAAPDEGDFAVDARPPYAFIDPAALDGAERGGHASLREAAAPLLLSGAGVVQGARPRGPRTIDVAPTVARLLGAAPPADAEGRALDEVLRPDSRA</sequence>
<dbReference type="RefSeq" id="WP_184391682.1">
    <property type="nucleotide sequence ID" value="NZ_JACHDB010000001.1"/>
</dbReference>
<dbReference type="PROSITE" id="PS51318">
    <property type="entry name" value="TAT"/>
    <property type="match status" value="1"/>
</dbReference>
<gene>
    <name evidence="2" type="ORF">HDA36_002151</name>
</gene>
<feature type="signal peptide" evidence="1">
    <location>
        <begin position="1"/>
        <end position="28"/>
    </location>
</feature>
<dbReference type="PANTHER" id="PTHR10151">
    <property type="entry name" value="ECTONUCLEOTIDE PYROPHOSPHATASE/PHOSPHODIESTERASE"/>
    <property type="match status" value="1"/>
</dbReference>
<dbReference type="InterPro" id="IPR017850">
    <property type="entry name" value="Alkaline_phosphatase_core_sf"/>
</dbReference>
<feature type="chain" id="PRO_5030725451" evidence="1">
    <location>
        <begin position="29"/>
        <end position="440"/>
    </location>
</feature>
<dbReference type="InterPro" id="IPR006311">
    <property type="entry name" value="TAT_signal"/>
</dbReference>
<protein>
    <submittedName>
        <fullName evidence="2">Arylsulfatase A-like enzyme</fullName>
    </submittedName>
</protein>
<comment type="caution">
    <text evidence="2">The sequence shown here is derived from an EMBL/GenBank/DDBJ whole genome shotgun (WGS) entry which is preliminary data.</text>
</comment>
<dbReference type="Proteomes" id="UP000572635">
    <property type="component" value="Unassembled WGS sequence"/>
</dbReference>
<dbReference type="Gene3D" id="3.40.720.10">
    <property type="entry name" value="Alkaline Phosphatase, subunit A"/>
    <property type="match status" value="1"/>
</dbReference>
<organism evidence="2 3">
    <name type="scientific">Nocardiopsis composta</name>
    <dbReference type="NCBI Taxonomy" id="157465"/>
    <lineage>
        <taxon>Bacteria</taxon>
        <taxon>Bacillati</taxon>
        <taxon>Actinomycetota</taxon>
        <taxon>Actinomycetes</taxon>
        <taxon>Streptosporangiales</taxon>
        <taxon>Nocardiopsidaceae</taxon>
        <taxon>Nocardiopsis</taxon>
    </lineage>
</organism>
<evidence type="ECO:0000313" key="2">
    <source>
        <dbReference type="EMBL" id="MBB5432067.1"/>
    </source>
</evidence>
<dbReference type="PANTHER" id="PTHR10151:SF120">
    <property type="entry name" value="BIS(5'-ADENOSYL)-TRIPHOSPHATASE"/>
    <property type="match status" value="1"/>
</dbReference>
<dbReference type="EMBL" id="JACHDB010000001">
    <property type="protein sequence ID" value="MBB5432067.1"/>
    <property type="molecule type" value="Genomic_DNA"/>
</dbReference>
<dbReference type="InterPro" id="IPR002591">
    <property type="entry name" value="Phosphodiest/P_Trfase"/>
</dbReference>
<keyword evidence="1" id="KW-0732">Signal</keyword>
<evidence type="ECO:0000256" key="1">
    <source>
        <dbReference type="SAM" id="SignalP"/>
    </source>
</evidence>
<keyword evidence="3" id="KW-1185">Reference proteome</keyword>
<reference evidence="2 3" key="1">
    <citation type="submission" date="2020-08" db="EMBL/GenBank/DDBJ databases">
        <title>Sequencing the genomes of 1000 actinobacteria strains.</title>
        <authorList>
            <person name="Klenk H.-P."/>
        </authorList>
    </citation>
    <scope>NUCLEOTIDE SEQUENCE [LARGE SCALE GENOMIC DNA]</scope>
    <source>
        <strain evidence="2 3">DSM 44551</strain>
    </source>
</reference>
<name>A0A7W8QKD1_9ACTN</name>
<accession>A0A7W8QKD1</accession>
<proteinExistence type="predicted"/>